<accession>A0AAW6E9P8</accession>
<reference evidence="2" key="2">
    <citation type="submission" date="2023-01" db="EMBL/GenBank/DDBJ databases">
        <title>Human gut microbiome strain richness.</title>
        <authorList>
            <person name="Chen-Liaw A."/>
        </authorList>
    </citation>
    <scope>NUCLEOTIDE SEQUENCE</scope>
    <source>
        <strain evidence="2">1001275st1_F4_1001275B_160808</strain>
    </source>
</reference>
<dbReference type="EMBL" id="JAQMLV010000010">
    <property type="protein sequence ID" value="MDB8745100.1"/>
    <property type="molecule type" value="Genomic_DNA"/>
</dbReference>
<name>A0AAW6E9P8_9FIRM</name>
<reference evidence="1" key="1">
    <citation type="submission" date="2022-06" db="EMBL/GenBank/DDBJ databases">
        <title>Isolation of gut microbiota from human fecal samples.</title>
        <authorList>
            <person name="Pamer E.G."/>
            <person name="Barat B."/>
            <person name="Waligurski E."/>
            <person name="Medina S."/>
            <person name="Paddock L."/>
            <person name="Mostad J."/>
        </authorList>
    </citation>
    <scope>NUCLEOTIDE SEQUENCE</scope>
    <source>
        <strain evidence="1">DFI.5.57</strain>
    </source>
</reference>
<protein>
    <recommendedName>
        <fullName evidence="4">Late expression factor 11</fullName>
    </recommendedName>
</protein>
<dbReference type="Proteomes" id="UP001211015">
    <property type="component" value="Unassembled WGS sequence"/>
</dbReference>
<dbReference type="AlphaFoldDB" id="A0AAW6E9P8"/>
<evidence type="ECO:0000313" key="2">
    <source>
        <dbReference type="EMBL" id="MDB8745100.1"/>
    </source>
</evidence>
<proteinExistence type="predicted"/>
<dbReference type="RefSeq" id="WP_177523390.1">
    <property type="nucleotide sequence ID" value="NZ_DAWEGH010000070.1"/>
</dbReference>
<evidence type="ECO:0000313" key="3">
    <source>
        <dbReference type="Proteomes" id="UP001211015"/>
    </source>
</evidence>
<organism evidence="2 3">
    <name type="scientific">Ruminococcus bicirculans</name>
    <name type="common">ex Wegman et al. 2014</name>
    <dbReference type="NCBI Taxonomy" id="1160721"/>
    <lineage>
        <taxon>Bacteria</taxon>
        <taxon>Bacillati</taxon>
        <taxon>Bacillota</taxon>
        <taxon>Clostridia</taxon>
        <taxon>Eubacteriales</taxon>
        <taxon>Oscillospiraceae</taxon>
        <taxon>Ruminococcus</taxon>
    </lineage>
</organism>
<comment type="caution">
    <text evidence="2">The sequence shown here is derived from an EMBL/GenBank/DDBJ whole genome shotgun (WGS) entry which is preliminary data.</text>
</comment>
<evidence type="ECO:0000313" key="1">
    <source>
        <dbReference type="EMBL" id="MCQ5153277.1"/>
    </source>
</evidence>
<dbReference type="EMBL" id="JANGCN010000016">
    <property type="protein sequence ID" value="MCQ5153277.1"/>
    <property type="molecule type" value="Genomic_DNA"/>
</dbReference>
<sequence>MAYIVESLRDIVPQSKDSKLKRHVTSDCKCFDDGVTTLDAYYVQLINSVLSEIRKGKADYVFNFEQIKDIMRFEPRITVRYIAYAECYEIRKAK</sequence>
<dbReference type="Proteomes" id="UP001206236">
    <property type="component" value="Unassembled WGS sequence"/>
</dbReference>
<evidence type="ECO:0008006" key="4">
    <source>
        <dbReference type="Google" id="ProtNLM"/>
    </source>
</evidence>
<gene>
    <name evidence="1" type="ORF">NE632_08130</name>
    <name evidence="2" type="ORF">PNU62_08745</name>
</gene>